<accession>A0A7S1ESP4</accession>
<gene>
    <name evidence="1" type="ORF">TOLI1172_LOCUS5490</name>
</gene>
<proteinExistence type="predicted"/>
<organism evidence="1">
    <name type="scientific">Timspurckia oligopyrenoides</name>
    <dbReference type="NCBI Taxonomy" id="708627"/>
    <lineage>
        <taxon>Eukaryota</taxon>
        <taxon>Rhodophyta</taxon>
        <taxon>Bangiophyceae</taxon>
        <taxon>Porphyridiales</taxon>
        <taxon>Porphyridiaceae</taxon>
        <taxon>Timspurckia</taxon>
    </lineage>
</organism>
<dbReference type="EMBL" id="HBFP01007646">
    <property type="protein sequence ID" value="CAD8821095.1"/>
    <property type="molecule type" value="Transcribed_RNA"/>
</dbReference>
<dbReference type="AlphaFoldDB" id="A0A7S1ESP4"/>
<sequence>MVDGKEMTITAALVELKRIDSRLEKQIAQLKPVSVKTGNKMEVGMNSEEEYCKEVKKQYSDLCSLFETRRKMKALVVESNAKTKIKVGSVEMTVAEAIERKSSIEFEKNLLVSLEGKRNAKIAQVECANEEMNNQLRSLLESTYGRRDGQLSKDDYNRISQPFIENNEAKLIDPLNVAKEIERLGNSIEEFEADIDVALSVSNARTVILV</sequence>
<name>A0A7S1ESP4_9RHOD</name>
<reference evidence="1" key="1">
    <citation type="submission" date="2021-01" db="EMBL/GenBank/DDBJ databases">
        <authorList>
            <person name="Corre E."/>
            <person name="Pelletier E."/>
            <person name="Niang G."/>
            <person name="Scheremetjew M."/>
            <person name="Finn R."/>
            <person name="Kale V."/>
            <person name="Holt S."/>
            <person name="Cochrane G."/>
            <person name="Meng A."/>
            <person name="Brown T."/>
            <person name="Cohen L."/>
        </authorList>
    </citation>
    <scope>NUCLEOTIDE SEQUENCE</scope>
    <source>
        <strain evidence="1">CCMP3278</strain>
    </source>
</reference>
<protein>
    <submittedName>
        <fullName evidence="1">Uncharacterized protein</fullName>
    </submittedName>
</protein>
<evidence type="ECO:0000313" key="1">
    <source>
        <dbReference type="EMBL" id="CAD8821095.1"/>
    </source>
</evidence>